<organism evidence="4 5">
    <name type="scientific">Trujillonella endophytica</name>
    <dbReference type="NCBI Taxonomy" id="673521"/>
    <lineage>
        <taxon>Bacteria</taxon>
        <taxon>Bacillati</taxon>
        <taxon>Actinomycetota</taxon>
        <taxon>Actinomycetes</taxon>
        <taxon>Geodermatophilales</taxon>
        <taxon>Geodermatophilaceae</taxon>
        <taxon>Trujillonella</taxon>
    </lineage>
</organism>
<dbReference type="SUPFAM" id="SSF53822">
    <property type="entry name" value="Periplasmic binding protein-like I"/>
    <property type="match status" value="1"/>
</dbReference>
<dbReference type="STRING" id="673521.SAMN05660991_00638"/>
<evidence type="ECO:0000313" key="5">
    <source>
        <dbReference type="Proteomes" id="UP000198960"/>
    </source>
</evidence>
<dbReference type="PANTHER" id="PTHR30483">
    <property type="entry name" value="LEUCINE-SPECIFIC-BINDING PROTEIN"/>
    <property type="match status" value="1"/>
</dbReference>
<evidence type="ECO:0000256" key="1">
    <source>
        <dbReference type="ARBA" id="ARBA00010062"/>
    </source>
</evidence>
<comment type="similarity">
    <text evidence="1">Belongs to the leucine-binding protein family.</text>
</comment>
<reference evidence="5" key="1">
    <citation type="submission" date="2016-10" db="EMBL/GenBank/DDBJ databases">
        <authorList>
            <person name="Varghese N."/>
            <person name="Submissions S."/>
        </authorList>
    </citation>
    <scope>NUCLEOTIDE SEQUENCE [LARGE SCALE GENOMIC DNA]</scope>
    <source>
        <strain evidence="5">DSM 45413</strain>
    </source>
</reference>
<dbReference type="InterPro" id="IPR028082">
    <property type="entry name" value="Peripla_BP_I"/>
</dbReference>
<evidence type="ECO:0000313" key="4">
    <source>
        <dbReference type="EMBL" id="SEO54295.1"/>
    </source>
</evidence>
<dbReference type="EMBL" id="FOEE01000002">
    <property type="protein sequence ID" value="SEO54295.1"/>
    <property type="molecule type" value="Genomic_DNA"/>
</dbReference>
<evidence type="ECO:0000256" key="2">
    <source>
        <dbReference type="ARBA" id="ARBA00022729"/>
    </source>
</evidence>
<proteinExistence type="inferred from homology"/>
<dbReference type="Pfam" id="PF13458">
    <property type="entry name" value="Peripla_BP_6"/>
    <property type="match status" value="1"/>
</dbReference>
<name>A0A1H8QJ70_9ACTN</name>
<dbReference type="InterPro" id="IPR051010">
    <property type="entry name" value="BCAA_transport"/>
</dbReference>
<accession>A0A1H8QJ70</accession>
<keyword evidence="2" id="KW-0732">Signal</keyword>
<dbReference type="InterPro" id="IPR028081">
    <property type="entry name" value="Leu-bd"/>
</dbReference>
<protein>
    <submittedName>
        <fullName evidence="4">Branched-chain amino acid transport system substrate-binding protein</fullName>
    </submittedName>
</protein>
<dbReference type="OrthoDB" id="3563031at2"/>
<dbReference type="Gene3D" id="3.40.50.2300">
    <property type="match status" value="2"/>
</dbReference>
<sequence>MNTHVPTGRRKALGGAGALLLAVGLAACSSPGDGGSGGGSGGGGGDGGEGLPDTIKIMNIRALTGPVSFAGLAAQQGIDLALAEIEEDGLLGDSTIELDTRDSAASAQEAASFAGQAAADPSFSAIIGPEASAQATAVSPIADQAGIPVVYVQAGSEGVLTGDFTFRMTPPAESYFDIVGDYLEQQGVTTAAVVINTGNPTLVQLGEDTIPAMGEDHGFEVISSSGVETTAQDFTNQASSIAGDAPDAAFLMVQGPQAPVAITQLRQAGFEGEIIGMSAMGAGNLSSAGQTAEGAVWPANFNAGQPDESSQTFVEAFRAEYDEDPTNYSAEAYDAMWFLARAIAEADSADRGAVQQAMTDLAGEGFEGAQGSVTFEGNDARVDGVLVRWDGAAEVPFELGEN</sequence>
<keyword evidence="5" id="KW-1185">Reference proteome</keyword>
<dbReference type="InterPro" id="IPR006311">
    <property type="entry name" value="TAT_signal"/>
</dbReference>
<dbReference type="AlphaFoldDB" id="A0A1H8QJ70"/>
<evidence type="ECO:0000259" key="3">
    <source>
        <dbReference type="Pfam" id="PF13458"/>
    </source>
</evidence>
<dbReference type="RefSeq" id="WP_091940125.1">
    <property type="nucleotide sequence ID" value="NZ_FOEE01000002.1"/>
</dbReference>
<dbReference type="PROSITE" id="PS51318">
    <property type="entry name" value="TAT"/>
    <property type="match status" value="1"/>
</dbReference>
<dbReference type="Proteomes" id="UP000198960">
    <property type="component" value="Unassembled WGS sequence"/>
</dbReference>
<dbReference type="PANTHER" id="PTHR30483:SF6">
    <property type="entry name" value="PERIPLASMIC BINDING PROTEIN OF ABC TRANSPORTER FOR NATURAL AMINO ACIDS"/>
    <property type="match status" value="1"/>
</dbReference>
<feature type="domain" description="Leucine-binding protein" evidence="3">
    <location>
        <begin position="54"/>
        <end position="383"/>
    </location>
</feature>
<gene>
    <name evidence="4" type="ORF">SAMN05660991_00638</name>
</gene>